<evidence type="ECO:0000256" key="2">
    <source>
        <dbReference type="SAM" id="SignalP"/>
    </source>
</evidence>
<gene>
    <name evidence="3" type="ORF">FN924_12805</name>
</gene>
<protein>
    <recommendedName>
        <fullName evidence="5">Sporulation protein</fullName>
    </recommendedName>
</protein>
<feature type="region of interest" description="Disordered" evidence="1">
    <location>
        <begin position="28"/>
        <end position="54"/>
    </location>
</feature>
<organism evidence="3 4">
    <name type="scientific">Radiobacillus deserti</name>
    <dbReference type="NCBI Taxonomy" id="2594883"/>
    <lineage>
        <taxon>Bacteria</taxon>
        <taxon>Bacillati</taxon>
        <taxon>Bacillota</taxon>
        <taxon>Bacilli</taxon>
        <taxon>Bacillales</taxon>
        <taxon>Bacillaceae</taxon>
        <taxon>Radiobacillus</taxon>
    </lineage>
</organism>
<dbReference type="Proteomes" id="UP000315215">
    <property type="component" value="Chromosome"/>
</dbReference>
<dbReference type="PROSITE" id="PS51257">
    <property type="entry name" value="PROKAR_LIPOPROTEIN"/>
    <property type="match status" value="1"/>
</dbReference>
<dbReference type="AlphaFoldDB" id="A0A516KHW7"/>
<feature type="chain" id="PRO_5038524187" description="Sporulation protein" evidence="2">
    <location>
        <begin position="19"/>
        <end position="207"/>
    </location>
</feature>
<dbReference type="Pfam" id="PF09580">
    <property type="entry name" value="Spore_YhcN_YlaJ"/>
    <property type="match status" value="1"/>
</dbReference>
<feature type="compositionally biased region" description="Polar residues" evidence="1">
    <location>
        <begin position="35"/>
        <end position="46"/>
    </location>
</feature>
<dbReference type="EMBL" id="CP041666">
    <property type="protein sequence ID" value="QDP40990.1"/>
    <property type="molecule type" value="Genomic_DNA"/>
</dbReference>
<evidence type="ECO:0008006" key="5">
    <source>
        <dbReference type="Google" id="ProtNLM"/>
    </source>
</evidence>
<sequence>MKLKMFVFSLLFGGIALAGCGTAENAEDADRTLNGDGSLNEFQEPTQLDPEQEMSSRLGYVRYNKEELDQNEEDKVIRMDRKQYADTISRLLLRNDGFTEVATLVTDEEVLIAYNQPDKIERDKAASIARQTAYSVIPRFFHVYVSDKPVSFRDIQSLQNSTTLSDDYDATLDSIIEDMKKAPQGDEFMEKNLNKEDREHEQYEQYE</sequence>
<dbReference type="KEGG" id="aqt:FN924_12805"/>
<feature type="region of interest" description="Disordered" evidence="1">
    <location>
        <begin position="182"/>
        <end position="207"/>
    </location>
</feature>
<evidence type="ECO:0000256" key="1">
    <source>
        <dbReference type="SAM" id="MobiDB-lite"/>
    </source>
</evidence>
<evidence type="ECO:0000313" key="4">
    <source>
        <dbReference type="Proteomes" id="UP000315215"/>
    </source>
</evidence>
<accession>A0A516KHW7</accession>
<keyword evidence="2" id="KW-0732">Signal</keyword>
<proteinExistence type="predicted"/>
<name>A0A516KHW7_9BACI</name>
<dbReference type="RefSeq" id="WP_143895085.1">
    <property type="nucleotide sequence ID" value="NZ_CP041666.1"/>
</dbReference>
<evidence type="ECO:0000313" key="3">
    <source>
        <dbReference type="EMBL" id="QDP40990.1"/>
    </source>
</evidence>
<keyword evidence="4" id="KW-1185">Reference proteome</keyword>
<dbReference type="InterPro" id="IPR019076">
    <property type="entry name" value="Spore_lipoprot_YhcN/YlaJ-like"/>
</dbReference>
<feature type="signal peptide" evidence="2">
    <location>
        <begin position="1"/>
        <end position="18"/>
    </location>
</feature>
<reference evidence="3 4" key="1">
    <citation type="submission" date="2019-07" db="EMBL/GenBank/DDBJ databases">
        <authorList>
            <person name="Li J."/>
        </authorList>
    </citation>
    <scope>NUCLEOTIDE SEQUENCE [LARGE SCALE GENOMIC DNA]</scope>
    <source>
        <strain evidence="3 4">TKL69</strain>
    </source>
</reference>
<dbReference type="OrthoDB" id="2691390at2"/>